<evidence type="ECO:0000313" key="6">
    <source>
        <dbReference type="Proteomes" id="UP000244912"/>
    </source>
</evidence>
<dbReference type="InterPro" id="IPR016167">
    <property type="entry name" value="FAD-bd_PCMH_sub1"/>
</dbReference>
<proteinExistence type="predicted"/>
<evidence type="ECO:0000259" key="4">
    <source>
        <dbReference type="PROSITE" id="PS51387"/>
    </source>
</evidence>
<dbReference type="InterPro" id="IPR036318">
    <property type="entry name" value="FAD-bd_PCMH-like_sf"/>
</dbReference>
<accession>A0A2R8BV34</accession>
<dbReference type="PANTHER" id="PTHR42659">
    <property type="entry name" value="XANTHINE DEHYDROGENASE SUBUNIT C-RELATED"/>
    <property type="match status" value="1"/>
</dbReference>
<dbReference type="Pfam" id="PF00941">
    <property type="entry name" value="FAD_binding_5"/>
    <property type="match status" value="1"/>
</dbReference>
<dbReference type="Gene3D" id="3.30.43.10">
    <property type="entry name" value="Uridine Diphospho-n-acetylenolpyruvylglucosamine Reductase, domain 2"/>
    <property type="match status" value="1"/>
</dbReference>
<keyword evidence="3 5" id="KW-0560">Oxidoreductase</keyword>
<dbReference type="AlphaFoldDB" id="A0A2R8BV34"/>
<dbReference type="InterPro" id="IPR051312">
    <property type="entry name" value="Diverse_Substr_Oxidored"/>
</dbReference>
<evidence type="ECO:0000256" key="2">
    <source>
        <dbReference type="ARBA" id="ARBA00022827"/>
    </source>
</evidence>
<dbReference type="Gene3D" id="3.30.465.10">
    <property type="match status" value="1"/>
</dbReference>
<gene>
    <name evidence="5" type="primary">cutM</name>
    <name evidence="5" type="ORF">PAA8504_01834</name>
</gene>
<feature type="domain" description="FAD-binding PCMH-type" evidence="4">
    <location>
        <begin position="15"/>
        <end position="183"/>
    </location>
</feature>
<evidence type="ECO:0000256" key="3">
    <source>
        <dbReference type="ARBA" id="ARBA00023002"/>
    </source>
</evidence>
<name>A0A2R8BV34_9RHOB</name>
<dbReference type="InterPro" id="IPR016169">
    <property type="entry name" value="FAD-bd_PCMH_sub2"/>
</dbReference>
<dbReference type="InterPro" id="IPR016166">
    <property type="entry name" value="FAD-bd_PCMH"/>
</dbReference>
<dbReference type="SUPFAM" id="SSF56176">
    <property type="entry name" value="FAD-binding/transporter-associated domain-like"/>
    <property type="match status" value="1"/>
</dbReference>
<dbReference type="InterPro" id="IPR005107">
    <property type="entry name" value="CO_DH_flav_C"/>
</dbReference>
<dbReference type="InterPro" id="IPR036683">
    <property type="entry name" value="CO_DH_flav_C_dom_sf"/>
</dbReference>
<evidence type="ECO:0000313" key="5">
    <source>
        <dbReference type="EMBL" id="SPJ24012.1"/>
    </source>
</evidence>
<dbReference type="EMBL" id="ONZF01000003">
    <property type="protein sequence ID" value="SPJ24012.1"/>
    <property type="molecule type" value="Genomic_DNA"/>
</dbReference>
<keyword evidence="1" id="KW-0285">Flavoprotein</keyword>
<evidence type="ECO:0000256" key="1">
    <source>
        <dbReference type="ARBA" id="ARBA00022630"/>
    </source>
</evidence>
<dbReference type="PROSITE" id="PS51387">
    <property type="entry name" value="FAD_PCMH"/>
    <property type="match status" value="1"/>
</dbReference>
<dbReference type="SUPFAM" id="SSF55447">
    <property type="entry name" value="CO dehydrogenase flavoprotein C-terminal domain-like"/>
    <property type="match status" value="1"/>
</dbReference>
<dbReference type="SMART" id="SM01092">
    <property type="entry name" value="CO_deh_flav_C"/>
    <property type="match status" value="1"/>
</dbReference>
<organism evidence="5 6">
    <name type="scientific">Palleronia abyssalis</name>
    <dbReference type="NCBI Taxonomy" id="1501240"/>
    <lineage>
        <taxon>Bacteria</taxon>
        <taxon>Pseudomonadati</taxon>
        <taxon>Pseudomonadota</taxon>
        <taxon>Alphaproteobacteria</taxon>
        <taxon>Rhodobacterales</taxon>
        <taxon>Roseobacteraceae</taxon>
        <taxon>Palleronia</taxon>
    </lineage>
</organism>
<dbReference type="PANTHER" id="PTHR42659:SF2">
    <property type="entry name" value="XANTHINE DEHYDROGENASE SUBUNIT C-RELATED"/>
    <property type="match status" value="1"/>
</dbReference>
<keyword evidence="2" id="KW-0274">FAD</keyword>
<sequence length="278" mass="29278">MAGAQLGPAASIGIEKMYDFEFDRPTSIQAAVDSLKTEEALAFSGGQTLMPTMKQRLAMPSKVVSLSAIEEMKGVRVEGSELWIGGATTHATVMRETAESYPAISSLAGRIGDPSVRSRGTIGGSVANNDPSACYPAGTLASKGVIVTDRREIPADEFFQGMFMTALEEGEIVTAVKMQIPDAAHYAKFIQPASRFPLTAVFVARYGDGVRVAVTGASESGVFRWTEAEEALSGNFSAEAVDGLATPDGSGMISDLHGTGDYRAHLVKVMTKRAVAAC</sequence>
<dbReference type="Proteomes" id="UP000244912">
    <property type="component" value="Unassembled WGS sequence"/>
</dbReference>
<protein>
    <submittedName>
        <fullName evidence="5">Carbon monoxide dehydrogenase medium chain</fullName>
        <ecNumber evidence="5">1.2.5.3</ecNumber>
    </submittedName>
</protein>
<reference evidence="5 6" key="1">
    <citation type="submission" date="2018-03" db="EMBL/GenBank/DDBJ databases">
        <authorList>
            <person name="Keele B.F."/>
        </authorList>
    </citation>
    <scope>NUCLEOTIDE SEQUENCE [LARGE SCALE GENOMIC DNA]</scope>
    <source>
        <strain evidence="5 6">CECT 8504</strain>
    </source>
</reference>
<dbReference type="Gene3D" id="3.30.390.50">
    <property type="entry name" value="CO dehydrogenase flavoprotein, C-terminal domain"/>
    <property type="match status" value="1"/>
</dbReference>
<dbReference type="InterPro" id="IPR002346">
    <property type="entry name" value="Mopterin_DH_FAD-bd"/>
</dbReference>
<keyword evidence="6" id="KW-1185">Reference proteome</keyword>
<dbReference type="GO" id="GO:0008805">
    <property type="term" value="F:carbon-monoxide oxygenase activity"/>
    <property type="evidence" value="ECO:0007669"/>
    <property type="project" value="UniProtKB-EC"/>
</dbReference>
<dbReference type="GO" id="GO:0071949">
    <property type="term" value="F:FAD binding"/>
    <property type="evidence" value="ECO:0007669"/>
    <property type="project" value="InterPro"/>
</dbReference>
<dbReference type="EC" id="1.2.5.3" evidence="5"/>